<evidence type="ECO:0000313" key="1">
    <source>
        <dbReference type="EMBL" id="KAJ3571021.1"/>
    </source>
</evidence>
<accession>A0AAD5YXX8</accession>
<dbReference type="Proteomes" id="UP001213000">
    <property type="component" value="Unassembled WGS sequence"/>
</dbReference>
<dbReference type="EMBL" id="JANIEX010000206">
    <property type="protein sequence ID" value="KAJ3571021.1"/>
    <property type="molecule type" value="Genomic_DNA"/>
</dbReference>
<gene>
    <name evidence="1" type="ORF">NP233_g4027</name>
</gene>
<sequence length="131" mass="14778">MIDWASFHDSLRNISNPQSSRDCVQVALIIFYDQANSPATTFLVPLNKGWLEYQANSVFMEQTHLSQNQLEVYDLGQSRFVPIKRGDNLFVAPRSGPIIVRIAGLASERCMALPEVLLQLRGERKEDGQKA</sequence>
<comment type="caution">
    <text evidence="1">The sequence shown here is derived from an EMBL/GenBank/DDBJ whole genome shotgun (WGS) entry which is preliminary data.</text>
</comment>
<organism evidence="1 2">
    <name type="scientific">Leucocoprinus birnbaumii</name>
    <dbReference type="NCBI Taxonomy" id="56174"/>
    <lineage>
        <taxon>Eukaryota</taxon>
        <taxon>Fungi</taxon>
        <taxon>Dikarya</taxon>
        <taxon>Basidiomycota</taxon>
        <taxon>Agaricomycotina</taxon>
        <taxon>Agaricomycetes</taxon>
        <taxon>Agaricomycetidae</taxon>
        <taxon>Agaricales</taxon>
        <taxon>Agaricineae</taxon>
        <taxon>Agaricaceae</taxon>
        <taxon>Leucocoprinus</taxon>
    </lineage>
</organism>
<name>A0AAD5YXX8_9AGAR</name>
<evidence type="ECO:0000313" key="2">
    <source>
        <dbReference type="Proteomes" id="UP001213000"/>
    </source>
</evidence>
<keyword evidence="2" id="KW-1185">Reference proteome</keyword>
<reference evidence="1" key="1">
    <citation type="submission" date="2022-07" db="EMBL/GenBank/DDBJ databases">
        <title>Genome Sequence of Leucocoprinus birnbaumii.</title>
        <authorList>
            <person name="Buettner E."/>
        </authorList>
    </citation>
    <scope>NUCLEOTIDE SEQUENCE</scope>
    <source>
        <strain evidence="1">VT141</strain>
    </source>
</reference>
<protein>
    <submittedName>
        <fullName evidence="1">Uncharacterized protein</fullName>
    </submittedName>
</protein>
<dbReference type="AlphaFoldDB" id="A0AAD5YXX8"/>
<proteinExistence type="predicted"/>